<dbReference type="EMBL" id="JADWVN010000026">
    <property type="protein sequence ID" value="MBL7527739.1"/>
    <property type="molecule type" value="Genomic_DNA"/>
</dbReference>
<evidence type="ECO:0000313" key="2">
    <source>
        <dbReference type="Proteomes" id="UP000809910"/>
    </source>
</evidence>
<protein>
    <recommendedName>
        <fullName evidence="3">Dot/Icm T4SS effector</fullName>
    </recommendedName>
</protein>
<proteinExistence type="predicted"/>
<evidence type="ECO:0000313" key="1">
    <source>
        <dbReference type="EMBL" id="MBL7527739.1"/>
    </source>
</evidence>
<dbReference type="Proteomes" id="UP000809910">
    <property type="component" value="Unassembled WGS sequence"/>
</dbReference>
<gene>
    <name evidence="1" type="ORF">I5282_14335</name>
</gene>
<organism evidence="1 2">
    <name type="scientific">Legionella bononiensis</name>
    <dbReference type="NCBI Taxonomy" id="2793102"/>
    <lineage>
        <taxon>Bacteria</taxon>
        <taxon>Pseudomonadati</taxon>
        <taxon>Pseudomonadota</taxon>
        <taxon>Gammaproteobacteria</taxon>
        <taxon>Legionellales</taxon>
        <taxon>Legionellaceae</taxon>
        <taxon>Legionella</taxon>
    </lineage>
</organism>
<reference evidence="1 2" key="1">
    <citation type="submission" date="2020-12" db="EMBL/GenBank/DDBJ databases">
        <title>WGS of Legionella: environmental sample.</title>
        <authorList>
            <person name="Cristino S."/>
            <person name="Girolamini L."/>
            <person name="Salaris S."/>
            <person name="Pascale M.R."/>
            <person name="Mazzotta M."/>
            <person name="Orsini M."/>
            <person name="Grottola A."/>
        </authorList>
    </citation>
    <scope>NUCLEOTIDE SEQUENCE [LARGE SCALE GENOMIC DNA]</scope>
    <source>
        <strain evidence="1 2">30cs62</strain>
    </source>
</reference>
<name>A0ABS1WEF4_9GAMM</name>
<keyword evidence="2" id="KW-1185">Reference proteome</keyword>
<comment type="caution">
    <text evidence="1">The sequence shown here is derived from an EMBL/GenBank/DDBJ whole genome shotgun (WGS) entry which is preliminary data.</text>
</comment>
<dbReference type="RefSeq" id="WP_203108726.1">
    <property type="nucleotide sequence ID" value="NZ_JADOBG010000009.1"/>
</dbReference>
<accession>A0ABS1WEF4</accession>
<evidence type="ECO:0008006" key="3">
    <source>
        <dbReference type="Google" id="ProtNLM"/>
    </source>
</evidence>
<sequence>MTIIVNKETEQFFLALGKEGRHSFIMFGVYDENKVSHLLCRVGKDIDEPEHPDESKCAVIAGRLANVFFSKIKSKLKNERTSRNKPGNIPISYQAYDTTYEHYREFIGLLETLQNSNNRYSCYKPKKQVGNQIEFIKTSLPIMKPQYDLGTIKKNIEEFSIDNTCRHTAIKLVEEVQKVPVSSMVSSNFFTDLPYRTKLVYGKPDTDIPFYVLPLSPDAFPELSTVQKCIIEKLYARMERLVLLEPDSVQTVNKFNSLKNEYNQLVGPQKEFNLDQLLHSIQSWKERDKTMLNTLRKTYFWDAFFTRTSATMNMIHEIEHSLIAQKKVR</sequence>